<evidence type="ECO:0000313" key="3">
    <source>
        <dbReference type="Proteomes" id="UP001623041"/>
    </source>
</evidence>
<name>A0ABW8RHE5_9BACI</name>
<keyword evidence="3" id="KW-1185">Reference proteome</keyword>
<sequence length="147" mass="16520">MKRIAAGVLFVIMMLGVGATYAFSDAGLAISTWFHHSFLERSNGVEDEAANELNSSLKILSIDIQNTTQKAGEQLMEFQVKMTADSEKTIGEHNDHYFQQLQATKENLIKENKQKIQLYKEQAKAREAAQITQDAESLLAELLEEQN</sequence>
<evidence type="ECO:0000313" key="2">
    <source>
        <dbReference type="EMBL" id="MFK9091859.1"/>
    </source>
</evidence>
<comment type="caution">
    <text evidence="2">The sequence shown here is derived from an EMBL/GenBank/DDBJ whole genome shotgun (WGS) entry which is preliminary data.</text>
</comment>
<proteinExistence type="predicted"/>
<gene>
    <name evidence="2" type="ORF">ACJEBI_10235</name>
</gene>
<evidence type="ECO:0000256" key="1">
    <source>
        <dbReference type="SAM" id="Coils"/>
    </source>
</evidence>
<dbReference type="EMBL" id="JBJHQH010000006">
    <property type="protein sequence ID" value="MFK9091859.1"/>
    <property type="molecule type" value="Genomic_DNA"/>
</dbReference>
<protein>
    <submittedName>
        <fullName evidence="2">Uncharacterized protein</fullName>
    </submittedName>
</protein>
<organism evidence="2 3">
    <name type="scientific">Bacillus salipaludis</name>
    <dbReference type="NCBI Taxonomy" id="2547811"/>
    <lineage>
        <taxon>Bacteria</taxon>
        <taxon>Bacillati</taxon>
        <taxon>Bacillota</taxon>
        <taxon>Bacilli</taxon>
        <taxon>Bacillales</taxon>
        <taxon>Bacillaceae</taxon>
        <taxon>Bacillus</taxon>
    </lineage>
</organism>
<feature type="coiled-coil region" evidence="1">
    <location>
        <begin position="98"/>
        <end position="145"/>
    </location>
</feature>
<reference evidence="2 3" key="1">
    <citation type="submission" date="2024-11" db="EMBL/GenBank/DDBJ databases">
        <authorList>
            <person name="Lucas J.A."/>
        </authorList>
    </citation>
    <scope>NUCLEOTIDE SEQUENCE [LARGE SCALE GENOMIC DNA]</scope>
    <source>
        <strain evidence="2 3">Z 5.4</strain>
    </source>
</reference>
<keyword evidence="1" id="KW-0175">Coiled coil</keyword>
<dbReference type="Proteomes" id="UP001623041">
    <property type="component" value="Unassembled WGS sequence"/>
</dbReference>
<dbReference type="RefSeq" id="WP_406580474.1">
    <property type="nucleotide sequence ID" value="NZ_JBJHQH010000006.1"/>
</dbReference>
<accession>A0ABW8RHE5</accession>